<dbReference type="EMBL" id="FLUO01000003">
    <property type="protein sequence ID" value="SBW12795.1"/>
    <property type="molecule type" value="Genomic_DNA"/>
</dbReference>
<dbReference type="InterPro" id="IPR001670">
    <property type="entry name" value="ADH_Fe/GldA"/>
</dbReference>
<name>A0A212KMI5_9PROT</name>
<dbReference type="GO" id="GO:1990002">
    <property type="term" value="F:methylglyoxal reductase (NADPH) (acetol producing) activity"/>
    <property type="evidence" value="ECO:0007669"/>
    <property type="project" value="TreeGrafter"/>
</dbReference>
<dbReference type="GO" id="GO:0008106">
    <property type="term" value="F:alcohol dehydrogenase (NADP+) activity"/>
    <property type="evidence" value="ECO:0007669"/>
    <property type="project" value="TreeGrafter"/>
</dbReference>
<dbReference type="GO" id="GO:0005829">
    <property type="term" value="C:cytosol"/>
    <property type="evidence" value="ECO:0007669"/>
    <property type="project" value="TreeGrafter"/>
</dbReference>
<comment type="similarity">
    <text evidence="2">Belongs to the iron-containing alcohol dehydrogenase family.</text>
</comment>
<dbReference type="PANTHER" id="PTHR43633:SF1">
    <property type="entry name" value="ALCOHOL DEHYDROGENASE YQHD"/>
    <property type="match status" value="1"/>
</dbReference>
<feature type="domain" description="Alcohol dehydrogenase iron-type/glycerol dehydrogenase GldA" evidence="5">
    <location>
        <begin position="9"/>
        <end position="175"/>
    </location>
</feature>
<organism evidence="7">
    <name type="scientific">uncultured Alphaproteobacteria bacterium</name>
    <dbReference type="NCBI Taxonomy" id="91750"/>
    <lineage>
        <taxon>Bacteria</taxon>
        <taxon>Pseudomonadati</taxon>
        <taxon>Pseudomonadota</taxon>
        <taxon>Alphaproteobacteria</taxon>
        <taxon>environmental samples</taxon>
    </lineage>
</organism>
<dbReference type="AlphaFoldDB" id="A0A212KMI5"/>
<sequence length="385" mass="39944">MQKFTYANPTRILFGAGQIAAIAGEIPAAARVLVTYGGGSIKANGVYDQVMAALAGRAVAEFGGIEPNPTCETMMKAAEIARAEGSDFILAVGGGSVADGSKFLAAALESDAADPWDLVTGKAKITGAVPLGVVLTLPATGSESNCAAVITHKGRGAKLAFVHPAVFPAFAVLDPETTRSLPPRQVANGVADAFVHVIEQYLTRPAGGMVQDAYAEALLRTLIAVGPKTLADPADADARANLMWAANQALNGLIAVGVPQDWSTHMIGHELTALYGIDHARSLTIVLPSLMRVRLAAKRDKLAQYAAEVWGLRDGPADARIESAILKTEAFFRALGMPVRLADGRIGKDAADKVAANLEAHGLTALGEDEGVTPEIARKVLIAAA</sequence>
<evidence type="ECO:0000259" key="6">
    <source>
        <dbReference type="Pfam" id="PF25137"/>
    </source>
</evidence>
<dbReference type="Gene3D" id="1.20.1090.10">
    <property type="entry name" value="Dehydroquinate synthase-like - alpha domain"/>
    <property type="match status" value="1"/>
</dbReference>
<dbReference type="Pfam" id="PF00465">
    <property type="entry name" value="Fe-ADH"/>
    <property type="match status" value="1"/>
</dbReference>
<comment type="catalytic activity">
    <reaction evidence="4">
        <text>a primary alcohol + NAD(+) = an aldehyde + NADH + H(+)</text>
        <dbReference type="Rhea" id="RHEA:10736"/>
        <dbReference type="ChEBI" id="CHEBI:15378"/>
        <dbReference type="ChEBI" id="CHEBI:15734"/>
        <dbReference type="ChEBI" id="CHEBI:17478"/>
        <dbReference type="ChEBI" id="CHEBI:57540"/>
        <dbReference type="ChEBI" id="CHEBI:57945"/>
        <dbReference type="EC" id="1.1.1.1"/>
    </reaction>
</comment>
<evidence type="ECO:0000256" key="3">
    <source>
        <dbReference type="ARBA" id="ARBA00023002"/>
    </source>
</evidence>
<evidence type="ECO:0000313" key="7">
    <source>
        <dbReference type="EMBL" id="SBW12795.1"/>
    </source>
</evidence>
<feature type="domain" description="Fe-containing alcohol dehydrogenase-like C-terminal" evidence="6">
    <location>
        <begin position="188"/>
        <end position="356"/>
    </location>
</feature>
<evidence type="ECO:0000256" key="1">
    <source>
        <dbReference type="ARBA" id="ARBA00001962"/>
    </source>
</evidence>
<gene>
    <name evidence="7" type="primary">yqhD</name>
    <name evidence="7" type="ORF">KL86APRO_30286</name>
</gene>
<dbReference type="InterPro" id="IPR056798">
    <property type="entry name" value="ADH_Fe_C"/>
</dbReference>
<dbReference type="Pfam" id="PF25137">
    <property type="entry name" value="ADH_Fe_C"/>
    <property type="match status" value="1"/>
</dbReference>
<dbReference type="PROSITE" id="PS00913">
    <property type="entry name" value="ADH_IRON_1"/>
    <property type="match status" value="1"/>
</dbReference>
<dbReference type="InterPro" id="IPR044731">
    <property type="entry name" value="BDH-like"/>
</dbReference>
<dbReference type="FunFam" id="3.40.50.1970:FF:000003">
    <property type="entry name" value="Alcohol dehydrogenase, iron-containing"/>
    <property type="match status" value="1"/>
</dbReference>
<accession>A0A212KMI5</accession>
<comment type="cofactor">
    <cofactor evidence="1">
        <name>Fe cation</name>
        <dbReference type="ChEBI" id="CHEBI:24875"/>
    </cofactor>
</comment>
<dbReference type="SUPFAM" id="SSF56796">
    <property type="entry name" value="Dehydroquinate synthase-like"/>
    <property type="match status" value="1"/>
</dbReference>
<dbReference type="GO" id="GO:1990362">
    <property type="term" value="F:butanol dehydrogenase (NAD+) activity"/>
    <property type="evidence" value="ECO:0007669"/>
    <property type="project" value="InterPro"/>
</dbReference>
<evidence type="ECO:0000259" key="5">
    <source>
        <dbReference type="Pfam" id="PF00465"/>
    </source>
</evidence>
<keyword evidence="3" id="KW-0560">Oxidoreductase</keyword>
<protein>
    <submittedName>
        <fullName evidence="7">Alcohol dehydrogenase, NAD(P)-dependent</fullName>
    </submittedName>
</protein>
<evidence type="ECO:0000256" key="2">
    <source>
        <dbReference type="ARBA" id="ARBA00007358"/>
    </source>
</evidence>
<dbReference type="InterPro" id="IPR018211">
    <property type="entry name" value="ADH_Fe_CS"/>
</dbReference>
<reference evidence="7" key="1">
    <citation type="submission" date="2016-04" db="EMBL/GenBank/DDBJ databases">
        <authorList>
            <person name="Evans L.H."/>
            <person name="Alamgir A."/>
            <person name="Owens N."/>
            <person name="Weber N.D."/>
            <person name="Virtaneva K."/>
            <person name="Barbian K."/>
            <person name="Babar A."/>
            <person name="Rosenke K."/>
        </authorList>
    </citation>
    <scope>NUCLEOTIDE SEQUENCE</scope>
    <source>
        <strain evidence="7">86</strain>
    </source>
</reference>
<dbReference type="CDD" id="cd08187">
    <property type="entry name" value="BDH"/>
    <property type="match status" value="1"/>
</dbReference>
<dbReference type="GO" id="GO:0046872">
    <property type="term" value="F:metal ion binding"/>
    <property type="evidence" value="ECO:0007669"/>
    <property type="project" value="InterPro"/>
</dbReference>
<evidence type="ECO:0000256" key="4">
    <source>
        <dbReference type="ARBA" id="ARBA00049243"/>
    </source>
</evidence>
<dbReference type="Gene3D" id="3.40.50.1970">
    <property type="match status" value="1"/>
</dbReference>
<dbReference type="PANTHER" id="PTHR43633">
    <property type="entry name" value="ALCOHOL DEHYDROGENASE YQHD"/>
    <property type="match status" value="1"/>
</dbReference>
<proteinExistence type="inferred from homology"/>